<name>A0A4U8YZQ5_METTU</name>
<organism evidence="2 3">
    <name type="scientific">Methylocella tundrae</name>
    <dbReference type="NCBI Taxonomy" id="227605"/>
    <lineage>
        <taxon>Bacteria</taxon>
        <taxon>Pseudomonadati</taxon>
        <taxon>Pseudomonadota</taxon>
        <taxon>Alphaproteobacteria</taxon>
        <taxon>Hyphomicrobiales</taxon>
        <taxon>Beijerinckiaceae</taxon>
        <taxon>Methylocella</taxon>
    </lineage>
</organism>
<proteinExistence type="predicted"/>
<accession>A0A4U8YZQ5</accession>
<dbReference type="Proteomes" id="UP000294360">
    <property type="component" value="Chromosome"/>
</dbReference>
<gene>
    <name evidence="2" type="ORF">MTUNDRAET4_0562</name>
</gene>
<dbReference type="AlphaFoldDB" id="A0A4U8YZQ5"/>
<evidence type="ECO:0000313" key="3">
    <source>
        <dbReference type="Proteomes" id="UP000294360"/>
    </source>
</evidence>
<protein>
    <submittedName>
        <fullName evidence="2">Uncharacterized protein</fullName>
    </submittedName>
</protein>
<dbReference type="EMBL" id="LR536450">
    <property type="protein sequence ID" value="VFU07455.1"/>
    <property type="molecule type" value="Genomic_DNA"/>
</dbReference>
<reference evidence="2 3" key="1">
    <citation type="submission" date="2019-03" db="EMBL/GenBank/DDBJ databases">
        <authorList>
            <person name="Kox A.R. M."/>
        </authorList>
    </citation>
    <scope>NUCLEOTIDE SEQUENCE [LARGE SCALE GENOMIC DNA]</scope>
    <source>
        <strain evidence="2">MTUNDRAET4 annotated genome</strain>
    </source>
</reference>
<feature type="region of interest" description="Disordered" evidence="1">
    <location>
        <begin position="54"/>
        <end position="76"/>
    </location>
</feature>
<sequence length="76" mass="8255">MRRFPFAARAAMLPRMTSANAPDRAARRRVPFMALCVAFGAMNAVGLLPAKAGSFPGVSRGASPFHPRERRQRGDV</sequence>
<evidence type="ECO:0000256" key="1">
    <source>
        <dbReference type="SAM" id="MobiDB-lite"/>
    </source>
</evidence>
<dbReference type="KEGG" id="mtun:MTUNDRAET4_0562"/>
<evidence type="ECO:0000313" key="2">
    <source>
        <dbReference type="EMBL" id="VFU07455.1"/>
    </source>
</evidence>